<dbReference type="AlphaFoldDB" id="X1AXP3"/>
<name>X1AXP3_9ZZZZ</name>
<dbReference type="EMBL" id="BART01018229">
    <property type="protein sequence ID" value="GAG87530.1"/>
    <property type="molecule type" value="Genomic_DNA"/>
</dbReference>
<gene>
    <name evidence="1" type="ORF">S01H4_34450</name>
</gene>
<feature type="non-terminal residue" evidence="1">
    <location>
        <position position="1"/>
    </location>
</feature>
<organism evidence="1">
    <name type="scientific">marine sediment metagenome</name>
    <dbReference type="NCBI Taxonomy" id="412755"/>
    <lineage>
        <taxon>unclassified sequences</taxon>
        <taxon>metagenomes</taxon>
        <taxon>ecological metagenomes</taxon>
    </lineage>
</organism>
<protein>
    <submittedName>
        <fullName evidence="1">Uncharacterized protein</fullName>
    </submittedName>
</protein>
<proteinExistence type="predicted"/>
<reference evidence="1" key="1">
    <citation type="journal article" date="2014" name="Front. Microbiol.">
        <title>High frequency of phylogenetically diverse reductive dehalogenase-homologous genes in deep subseafloor sedimentary metagenomes.</title>
        <authorList>
            <person name="Kawai M."/>
            <person name="Futagami T."/>
            <person name="Toyoda A."/>
            <person name="Takaki Y."/>
            <person name="Nishi S."/>
            <person name="Hori S."/>
            <person name="Arai W."/>
            <person name="Tsubouchi T."/>
            <person name="Morono Y."/>
            <person name="Uchiyama I."/>
            <person name="Ito T."/>
            <person name="Fujiyama A."/>
            <person name="Inagaki F."/>
            <person name="Takami H."/>
        </authorList>
    </citation>
    <scope>NUCLEOTIDE SEQUENCE</scope>
    <source>
        <strain evidence="1">Expedition CK06-06</strain>
    </source>
</reference>
<comment type="caution">
    <text evidence="1">The sequence shown here is derived from an EMBL/GenBank/DDBJ whole genome shotgun (WGS) entry which is preliminary data.</text>
</comment>
<evidence type="ECO:0000313" key="1">
    <source>
        <dbReference type="EMBL" id="GAG87530.1"/>
    </source>
</evidence>
<sequence>IFIDSNLLKETNSASLALLAKQNIVLNPTIRYGVAWASPDGSWQNNPEAALGNQDTVLTYPGTETISIPSGISNTYIIDLDLGRLVTGGRIVLRGYEEGGSPQVTTELDVRLSRQDLPPSASADWDFAIIGLDPPDSNYHIDFTPQTFRWIRLELHVTNTNPNPQDFNLSSEGFDAIEVPIYAVDAALFTENGTIQVVSGGGVAQDENILPNNNAYEPDTYGLKEPSDSGSYSQRLFFWGTLTETEWTESIPGWGYIAYAYDDNLSLNPPPSLPPSVNLVSLKRK</sequence>
<accession>X1AXP3</accession>